<dbReference type="SUPFAM" id="SSF51556">
    <property type="entry name" value="Metallo-dependent hydrolases"/>
    <property type="match status" value="1"/>
</dbReference>
<dbReference type="RefSeq" id="WP_147148426.1">
    <property type="nucleotide sequence ID" value="NZ_BKAJ01000031.1"/>
</dbReference>
<dbReference type="Pfam" id="PF04909">
    <property type="entry name" value="Amidohydro_2"/>
    <property type="match status" value="1"/>
</dbReference>
<dbReference type="InterPro" id="IPR006680">
    <property type="entry name" value="Amidohydro-rel"/>
</dbReference>
<protein>
    <submittedName>
        <fullName evidence="4">Amidohydrolase</fullName>
    </submittedName>
</protein>
<evidence type="ECO:0000313" key="5">
    <source>
        <dbReference type="Proteomes" id="UP000321058"/>
    </source>
</evidence>
<feature type="compositionally biased region" description="Polar residues" evidence="2">
    <location>
        <begin position="1"/>
        <end position="14"/>
    </location>
</feature>
<comment type="caution">
    <text evidence="4">The sequence shown here is derived from an EMBL/GenBank/DDBJ whole genome shotgun (WGS) entry which is preliminary data.</text>
</comment>
<reference evidence="4 5" key="1">
    <citation type="submission" date="2019-07" db="EMBL/GenBank/DDBJ databases">
        <title>Whole genome shotgun sequence of Reyranella soli NBRC 108950.</title>
        <authorList>
            <person name="Hosoyama A."/>
            <person name="Uohara A."/>
            <person name="Ohji S."/>
            <person name="Ichikawa N."/>
        </authorList>
    </citation>
    <scope>NUCLEOTIDE SEQUENCE [LARGE SCALE GENOMIC DNA]</scope>
    <source>
        <strain evidence="4 5">NBRC 108950</strain>
    </source>
</reference>
<evidence type="ECO:0000256" key="2">
    <source>
        <dbReference type="SAM" id="MobiDB-lite"/>
    </source>
</evidence>
<evidence type="ECO:0000313" key="4">
    <source>
        <dbReference type="EMBL" id="GEP54673.1"/>
    </source>
</evidence>
<sequence>MAKETTSGLGSMFQSGARDRSEPTRFGRIYKPDEAWHAKAAIEPILEPDLAIVDTHHHLWDFPGFRYLLDELLADLNTGHNIVATVFDECRSMYRSSGPEEMRPVGEVEFVAGVAAMSDSGRYGPSRICRGIVGYADLALGHRVGAVLEAEIAAGGGRFRGIRYSGGWDADPIIGNSHGVSGPGEYMRAEVRAGMKQLERLGLVLDAWVFHPQLGEVVDLARAFPNAGIVMCHMGGPLGYGPYAGKKDEVFANWKASMTELATCPNVSVKLGGVTMRLAAYDYGKLPAPPSSEALAGYWGPYVKTCIDLFGPDRCMVESNYPVEKMGIGMPALWNMFKRLTAGASADEKRAIFSGTADRVYRLGLSK</sequence>
<organism evidence="4 5">
    <name type="scientific">Reyranella soli</name>
    <dbReference type="NCBI Taxonomy" id="1230389"/>
    <lineage>
        <taxon>Bacteria</taxon>
        <taxon>Pseudomonadati</taxon>
        <taxon>Pseudomonadota</taxon>
        <taxon>Alphaproteobacteria</taxon>
        <taxon>Hyphomicrobiales</taxon>
        <taxon>Reyranellaceae</taxon>
        <taxon>Reyranella</taxon>
    </lineage>
</organism>
<dbReference type="InterPro" id="IPR032466">
    <property type="entry name" value="Metal_Hydrolase"/>
</dbReference>
<dbReference type="Proteomes" id="UP000321058">
    <property type="component" value="Unassembled WGS sequence"/>
</dbReference>
<dbReference type="PANTHER" id="PTHR43569">
    <property type="entry name" value="AMIDOHYDROLASE"/>
    <property type="match status" value="1"/>
</dbReference>
<feature type="domain" description="Amidohydrolase-related" evidence="3">
    <location>
        <begin position="53"/>
        <end position="363"/>
    </location>
</feature>
<dbReference type="PANTHER" id="PTHR43569:SF1">
    <property type="entry name" value="BLL3371 PROTEIN"/>
    <property type="match status" value="1"/>
</dbReference>
<evidence type="ECO:0000256" key="1">
    <source>
        <dbReference type="ARBA" id="ARBA00038310"/>
    </source>
</evidence>
<keyword evidence="4" id="KW-0378">Hydrolase</keyword>
<gene>
    <name evidence="4" type="ORF">RSO01_18390</name>
</gene>
<evidence type="ECO:0000259" key="3">
    <source>
        <dbReference type="Pfam" id="PF04909"/>
    </source>
</evidence>
<name>A0A512N6Y6_9HYPH</name>
<dbReference type="OrthoDB" id="7183088at2"/>
<dbReference type="GO" id="GO:0016787">
    <property type="term" value="F:hydrolase activity"/>
    <property type="evidence" value="ECO:0007669"/>
    <property type="project" value="UniProtKB-KW"/>
</dbReference>
<dbReference type="InterPro" id="IPR052350">
    <property type="entry name" value="Metallo-dep_Lactonases"/>
</dbReference>
<proteinExistence type="inferred from homology"/>
<dbReference type="AlphaFoldDB" id="A0A512N6Y6"/>
<dbReference type="Gene3D" id="3.20.20.140">
    <property type="entry name" value="Metal-dependent hydrolases"/>
    <property type="match status" value="1"/>
</dbReference>
<keyword evidence="5" id="KW-1185">Reference proteome</keyword>
<dbReference type="EMBL" id="BKAJ01000031">
    <property type="protein sequence ID" value="GEP54673.1"/>
    <property type="molecule type" value="Genomic_DNA"/>
</dbReference>
<comment type="similarity">
    <text evidence="1">Belongs to the metallo-dependent hydrolases superfamily.</text>
</comment>
<feature type="region of interest" description="Disordered" evidence="2">
    <location>
        <begin position="1"/>
        <end position="24"/>
    </location>
</feature>
<accession>A0A512N6Y6</accession>